<comment type="caution">
    <text evidence="2">The sequence shown here is derived from an EMBL/GenBank/DDBJ whole genome shotgun (WGS) entry which is preliminary data.</text>
</comment>
<reference evidence="2" key="1">
    <citation type="submission" date="2023-10" db="EMBL/GenBank/DDBJ databases">
        <authorList>
            <person name="Chen Y."/>
            <person name="Shah S."/>
            <person name="Dougan E. K."/>
            <person name="Thang M."/>
            <person name="Chan C."/>
        </authorList>
    </citation>
    <scope>NUCLEOTIDE SEQUENCE [LARGE SCALE GENOMIC DNA]</scope>
</reference>
<evidence type="ECO:0000256" key="1">
    <source>
        <dbReference type="SAM" id="MobiDB-lite"/>
    </source>
</evidence>
<protein>
    <submittedName>
        <fullName evidence="2">Uncharacterized protein</fullName>
    </submittedName>
</protein>
<organism evidence="2 3">
    <name type="scientific">Prorocentrum cordatum</name>
    <dbReference type="NCBI Taxonomy" id="2364126"/>
    <lineage>
        <taxon>Eukaryota</taxon>
        <taxon>Sar</taxon>
        <taxon>Alveolata</taxon>
        <taxon>Dinophyceae</taxon>
        <taxon>Prorocentrales</taxon>
        <taxon>Prorocentraceae</taxon>
        <taxon>Prorocentrum</taxon>
    </lineage>
</organism>
<name>A0ABN9TTF6_9DINO</name>
<proteinExistence type="predicted"/>
<evidence type="ECO:0000313" key="3">
    <source>
        <dbReference type="Proteomes" id="UP001189429"/>
    </source>
</evidence>
<dbReference type="Proteomes" id="UP001189429">
    <property type="component" value="Unassembled WGS sequence"/>
</dbReference>
<feature type="compositionally biased region" description="Basic residues" evidence="1">
    <location>
        <begin position="16"/>
        <end position="27"/>
    </location>
</feature>
<keyword evidence="3" id="KW-1185">Reference proteome</keyword>
<sequence>MRPRKGARDNIGGRASRPRGAARGRWRRRVPRRAAEALGCRLHRARRGCAGGRALRQDRFACGPLLSPFPRTSRWLESMAALPFHGGVRCALSALGELDLGDSGKKQTLSKLACATEAGLAGIAEAQAASEAGR</sequence>
<dbReference type="EMBL" id="CAUYUJ010014983">
    <property type="protein sequence ID" value="CAK0848489.1"/>
    <property type="molecule type" value="Genomic_DNA"/>
</dbReference>
<evidence type="ECO:0000313" key="2">
    <source>
        <dbReference type="EMBL" id="CAK0848489.1"/>
    </source>
</evidence>
<gene>
    <name evidence="2" type="ORF">PCOR1329_LOCUS41417</name>
</gene>
<feature type="region of interest" description="Disordered" evidence="1">
    <location>
        <begin position="1"/>
        <end position="27"/>
    </location>
</feature>
<accession>A0ABN9TTF6</accession>